<evidence type="ECO:0000313" key="2">
    <source>
        <dbReference type="Proteomes" id="UP000094068"/>
    </source>
</evidence>
<gene>
    <name evidence="1" type="ORF">BCR21_03420</name>
</gene>
<protein>
    <recommendedName>
        <fullName evidence="3">DUF600 domain-containing protein</fullName>
    </recommendedName>
</protein>
<proteinExistence type="predicted"/>
<keyword evidence="2" id="KW-1185">Reference proteome</keyword>
<evidence type="ECO:0008006" key="3">
    <source>
        <dbReference type="Google" id="ProtNLM"/>
    </source>
</evidence>
<name>A0A1E5GMX9_9ENTE</name>
<dbReference type="STRING" id="903984.BCR21_03420"/>
<sequence>MTKILEDEFMEWQSDMVDITKEYIENRAEKIYLYGSIENGGYSFNLFFKINNQIVTMDQVNSVLNEGEREYDLSDDRQWAVLRIGTKDLQEIKKVCTKYEQPVPTQFKLYYDVQENSLKAKYQYDPIYSNTDALYSSDIFMSWYEEVKQEVEG</sequence>
<dbReference type="EMBL" id="MIJZ01000001">
    <property type="protein sequence ID" value="OEG14054.1"/>
    <property type="molecule type" value="Genomic_DNA"/>
</dbReference>
<dbReference type="Proteomes" id="UP000094068">
    <property type="component" value="Unassembled WGS sequence"/>
</dbReference>
<dbReference type="AlphaFoldDB" id="A0A1E5GMX9"/>
<dbReference type="RefSeq" id="WP_069645104.1">
    <property type="nucleotide sequence ID" value="NZ_MIJZ01000001.1"/>
</dbReference>
<reference evidence="2" key="1">
    <citation type="submission" date="2016-09" db="EMBL/GenBank/DDBJ databases">
        <authorList>
            <person name="Gulvik C.A."/>
        </authorList>
    </citation>
    <scope>NUCLEOTIDE SEQUENCE [LARGE SCALE GENOMIC DNA]</scope>
    <source>
        <strain evidence="2">DSM 23328</strain>
    </source>
</reference>
<accession>A0A1E5GMX9</accession>
<dbReference type="OrthoDB" id="2451627at2"/>
<organism evidence="1 2">
    <name type="scientific">Enterococcus ureasiticus</name>
    <dbReference type="NCBI Taxonomy" id="903984"/>
    <lineage>
        <taxon>Bacteria</taxon>
        <taxon>Bacillati</taxon>
        <taxon>Bacillota</taxon>
        <taxon>Bacilli</taxon>
        <taxon>Lactobacillales</taxon>
        <taxon>Enterococcaceae</taxon>
        <taxon>Enterococcus</taxon>
    </lineage>
</organism>
<evidence type="ECO:0000313" key="1">
    <source>
        <dbReference type="EMBL" id="OEG14054.1"/>
    </source>
</evidence>
<comment type="caution">
    <text evidence="1">The sequence shown here is derived from an EMBL/GenBank/DDBJ whole genome shotgun (WGS) entry which is preliminary data.</text>
</comment>